<name>A0A6C0KYM8_9ZZZZ</name>
<dbReference type="EMBL" id="MN741022">
    <property type="protein sequence ID" value="QHU23082.1"/>
    <property type="molecule type" value="Genomic_DNA"/>
</dbReference>
<reference evidence="1" key="1">
    <citation type="journal article" date="2020" name="Nature">
        <title>Giant virus diversity and host interactions through global metagenomics.</title>
        <authorList>
            <person name="Schulz F."/>
            <person name="Roux S."/>
            <person name="Paez-Espino D."/>
            <person name="Jungbluth S."/>
            <person name="Walsh D.A."/>
            <person name="Denef V.J."/>
            <person name="McMahon K.D."/>
            <person name="Konstantinidis K.T."/>
            <person name="Eloe-Fadrosh E.A."/>
            <person name="Kyrpides N.C."/>
            <person name="Woyke T."/>
        </authorList>
    </citation>
    <scope>NUCLEOTIDE SEQUENCE</scope>
    <source>
        <strain evidence="1">GVMAG-S-ERX555907-63</strain>
    </source>
</reference>
<dbReference type="AlphaFoldDB" id="A0A6C0KYM8"/>
<proteinExistence type="predicted"/>
<evidence type="ECO:0000313" key="1">
    <source>
        <dbReference type="EMBL" id="QHU23082.1"/>
    </source>
</evidence>
<sequence>MNDTYETMDLKEQLDFKNIDSNYLVLVFMNMLDEWLKQILSKIPHNQRVYRLNRFVYRLSIWNEMNIEYNNPYYFNDILREMSYLTNSDLPNNELFLNFKKVFCIYGQILSEQSYRYNANVYYGKIPSICFSKFIDEIVYNIDKLYVLCEYKKSLLNSEKYGEFLKSVSANSNKNIIPYALINDFSYTHIDNIFRSNERSLSQFYSELLELSMSIIAISDEISQNSIEMIHAVATIVLSKSYSNDNISDDSIQSLELAGRDIEIYLKQNNRIYNPATKYVNSVFFSESISKIINDKVKSLGKSLKGMPFPPIQNIYKILSEIIVITPEYKTLSNGKLKALVELSELRRIFIRLYQSKDIRTNSFESVLSDYINNCVEYKTSDEYIKLIQPNITNMRSKINMYNLETTCKFKEFIDKNIVNKDIVNYE</sequence>
<organism evidence="1">
    <name type="scientific">viral metagenome</name>
    <dbReference type="NCBI Taxonomy" id="1070528"/>
    <lineage>
        <taxon>unclassified sequences</taxon>
        <taxon>metagenomes</taxon>
        <taxon>organismal metagenomes</taxon>
    </lineage>
</organism>
<protein>
    <submittedName>
        <fullName evidence="1">Uncharacterized protein</fullName>
    </submittedName>
</protein>
<accession>A0A6C0KYM8</accession>